<protein>
    <submittedName>
        <fullName evidence="2">Reverse transcriptase (RNA-dependent DNA polymerase)</fullName>
    </submittedName>
</protein>
<dbReference type="CDD" id="cd01646">
    <property type="entry name" value="RT_Bac_retron_I"/>
    <property type="match status" value="1"/>
</dbReference>
<evidence type="ECO:0000313" key="2">
    <source>
        <dbReference type="EMBL" id="QDV72883.1"/>
    </source>
</evidence>
<dbReference type="EMBL" id="CP036349">
    <property type="protein sequence ID" value="QDV72883.1"/>
    <property type="molecule type" value="Genomic_DNA"/>
</dbReference>
<reference evidence="2 3" key="1">
    <citation type="submission" date="2019-02" db="EMBL/GenBank/DDBJ databases">
        <title>Deep-cultivation of Planctomycetes and their phenomic and genomic characterization uncovers novel biology.</title>
        <authorList>
            <person name="Wiegand S."/>
            <person name="Jogler M."/>
            <person name="Boedeker C."/>
            <person name="Pinto D."/>
            <person name="Vollmers J."/>
            <person name="Rivas-Marin E."/>
            <person name="Kohn T."/>
            <person name="Peeters S.H."/>
            <person name="Heuer A."/>
            <person name="Rast P."/>
            <person name="Oberbeckmann S."/>
            <person name="Bunk B."/>
            <person name="Jeske O."/>
            <person name="Meyerdierks A."/>
            <person name="Storesund J.E."/>
            <person name="Kallscheuer N."/>
            <person name="Luecker S."/>
            <person name="Lage O.M."/>
            <person name="Pohl T."/>
            <person name="Merkel B.J."/>
            <person name="Hornburger P."/>
            <person name="Mueller R.-W."/>
            <person name="Bruemmer F."/>
            <person name="Labrenz M."/>
            <person name="Spormann A.M."/>
            <person name="Op den Camp H."/>
            <person name="Overmann J."/>
            <person name="Amann R."/>
            <person name="Jetten M.S.M."/>
            <person name="Mascher T."/>
            <person name="Medema M.H."/>
            <person name="Devos D.P."/>
            <person name="Kaster A.-K."/>
            <person name="Ovreas L."/>
            <person name="Rohde M."/>
            <person name="Galperin M.Y."/>
            <person name="Jogler C."/>
        </authorList>
    </citation>
    <scope>NUCLEOTIDE SEQUENCE [LARGE SCALE GENOMIC DNA]</scope>
    <source>
        <strain evidence="2 3">Spa11</strain>
    </source>
</reference>
<organism evidence="2 3">
    <name type="scientific">Botrimarina mediterranea</name>
    <dbReference type="NCBI Taxonomy" id="2528022"/>
    <lineage>
        <taxon>Bacteria</taxon>
        <taxon>Pseudomonadati</taxon>
        <taxon>Planctomycetota</taxon>
        <taxon>Planctomycetia</taxon>
        <taxon>Pirellulales</taxon>
        <taxon>Lacipirellulaceae</taxon>
        <taxon>Botrimarina</taxon>
    </lineage>
</organism>
<name>A0A518K508_9BACT</name>
<evidence type="ECO:0000313" key="3">
    <source>
        <dbReference type="Proteomes" id="UP000316426"/>
    </source>
</evidence>
<sequence>MSKTVLGMSDAEAKAFFLKHSSYCNFDLPPYFNCDSILSSVDAELGTLSQRPWAAKDVRNRDTSHLLLSNKDGRFAWRPFEIIHPVLYAHLVQLITEPAAWQSLKRRFARFQSDSRMECWSIPRESSSSGKDKASQIFTWWQGIEQRSLELSLEFDVMAHADISNCYGSIYTHSIAWAVNGRSVAKRNHASSGGNALLGNKIDAAIQDMRRGQTNGIPQGSTLMDFVAEIVLGYADSIISRRIRSLSNSVHILRYRDDYRIFAHDSKTLESVLRYIVEVLAKLGWSLNASKTAISRAVVRDSVKRDKIAWLSQPSGPHSMQKQLLLLHHFALEHPNSGSLTRGMTEMHDMLSKATLREADIHPMVAIATDIAVNNPKIYSLAAAVVSRLICRLPMDRAAHLLERVANRFRTVPNTGYLDIWLQRMAIPLQIDLGSSERLCKAANAEEANPWDSSWITARRLKSVIDNESIVDASVINQLAVEIKPEEVDVFFDY</sequence>
<accession>A0A518K508</accession>
<dbReference type="Proteomes" id="UP000316426">
    <property type="component" value="Chromosome"/>
</dbReference>
<dbReference type="InterPro" id="IPR000477">
    <property type="entry name" value="RT_dom"/>
</dbReference>
<dbReference type="GO" id="GO:0003964">
    <property type="term" value="F:RNA-directed DNA polymerase activity"/>
    <property type="evidence" value="ECO:0007669"/>
    <property type="project" value="UniProtKB-KW"/>
</dbReference>
<dbReference type="PROSITE" id="PS50878">
    <property type="entry name" value="RT_POL"/>
    <property type="match status" value="1"/>
</dbReference>
<keyword evidence="3" id="KW-1185">Reference proteome</keyword>
<dbReference type="AlphaFoldDB" id="A0A518K508"/>
<dbReference type="KEGG" id="bmei:Spa11_10670"/>
<keyword evidence="2" id="KW-0808">Transferase</keyword>
<dbReference type="Pfam" id="PF00078">
    <property type="entry name" value="RVT_1"/>
    <property type="match status" value="1"/>
</dbReference>
<feature type="domain" description="Reverse transcriptase" evidence="1">
    <location>
        <begin position="1"/>
        <end position="315"/>
    </location>
</feature>
<keyword evidence="2" id="KW-0695">RNA-directed DNA polymerase</keyword>
<proteinExistence type="predicted"/>
<keyword evidence="2" id="KW-0548">Nucleotidyltransferase</keyword>
<gene>
    <name evidence="2" type="ORF">Spa11_10670</name>
</gene>
<evidence type="ECO:0000259" key="1">
    <source>
        <dbReference type="PROSITE" id="PS50878"/>
    </source>
</evidence>